<feature type="chain" id="PRO_5013154304" description="Outer membrane protein beta-barrel domain-containing protein" evidence="1">
    <location>
        <begin position="23"/>
        <end position="200"/>
    </location>
</feature>
<reference evidence="2 3" key="1">
    <citation type="submission" date="2016-10" db="EMBL/GenBank/DDBJ databases">
        <title>Silvanigrella aquatica sp. nov., isolated from a freshwater lake located in the Black Forest, Germany, description of Silvanigrellaceae fam. nov., Silvanigrellales ord. nov., reclassification of the order Bdellovibrionales in the class Oligoflexia, reclassification of the families Bacteriovoracaceae and Halobacteriovoraceae in the new order Bacteriovoracales ord. nov., and reclassification of the family Pseudobacteriovoracaceae in the order Oligoflexiales.</title>
        <authorList>
            <person name="Hahn M.W."/>
            <person name="Schmidt J."/>
            <person name="Koll U."/>
            <person name="Rohde M."/>
            <person name="Verbag S."/>
            <person name="Pitt A."/>
            <person name="Nakai R."/>
            <person name="Naganuma T."/>
            <person name="Lang E."/>
        </authorList>
    </citation>
    <scope>NUCLEOTIDE SEQUENCE [LARGE SCALE GENOMIC DNA]</scope>
    <source>
        <strain evidence="2 3">MWH-Nonnen-W8red</strain>
    </source>
</reference>
<dbReference type="AlphaFoldDB" id="A0A1L4D0I7"/>
<dbReference type="KEGG" id="saqi:AXG55_07230"/>
<dbReference type="InterPro" id="IPR021958">
    <property type="entry name" value="DUF3575"/>
</dbReference>
<evidence type="ECO:0000313" key="2">
    <source>
        <dbReference type="EMBL" id="APJ03708.1"/>
    </source>
</evidence>
<evidence type="ECO:0000256" key="1">
    <source>
        <dbReference type="SAM" id="SignalP"/>
    </source>
</evidence>
<feature type="signal peptide" evidence="1">
    <location>
        <begin position="1"/>
        <end position="22"/>
    </location>
</feature>
<dbReference type="Proteomes" id="UP000184731">
    <property type="component" value="Chromosome"/>
</dbReference>
<dbReference type="Pfam" id="PF12099">
    <property type="entry name" value="DUF3575"/>
    <property type="match status" value="1"/>
</dbReference>
<sequence>MKNKIINIASFLSLLLPTCASFAESNTIIELNPLLSINQGLGLNFEYLILESYSLGLDIETFKQNPYNTDGVNARRDTYTFAPKLHYYPLSTEMYGPFLGLKINFTYEQLSISDFDNSAQQNLFYIAPAVQTGYRYAFQNGLTFSLYVGFGYKSKNNEFSQNNIPISKTNNANWQKARSKINENISQIKFDYGLTIGYMF</sequence>
<dbReference type="Gene3D" id="2.40.160.20">
    <property type="match status" value="1"/>
</dbReference>
<name>A0A1L4D0I7_9BACT</name>
<evidence type="ECO:0008006" key="4">
    <source>
        <dbReference type="Google" id="ProtNLM"/>
    </source>
</evidence>
<dbReference type="OrthoDB" id="5295398at2"/>
<accession>A0A1L4D0I7</accession>
<dbReference type="EMBL" id="CP017834">
    <property type="protein sequence ID" value="APJ03708.1"/>
    <property type="molecule type" value="Genomic_DNA"/>
</dbReference>
<keyword evidence="1" id="KW-0732">Signal</keyword>
<dbReference type="RefSeq" id="WP_148697450.1">
    <property type="nucleotide sequence ID" value="NZ_CP017834.1"/>
</dbReference>
<evidence type="ECO:0000313" key="3">
    <source>
        <dbReference type="Proteomes" id="UP000184731"/>
    </source>
</evidence>
<proteinExistence type="predicted"/>
<keyword evidence="3" id="KW-1185">Reference proteome</keyword>
<organism evidence="2 3">
    <name type="scientific">Silvanigrella aquatica</name>
    <dbReference type="NCBI Taxonomy" id="1915309"/>
    <lineage>
        <taxon>Bacteria</taxon>
        <taxon>Pseudomonadati</taxon>
        <taxon>Bdellovibrionota</taxon>
        <taxon>Oligoflexia</taxon>
        <taxon>Silvanigrellales</taxon>
        <taxon>Silvanigrellaceae</taxon>
        <taxon>Silvanigrella</taxon>
    </lineage>
</organism>
<protein>
    <recommendedName>
        <fullName evidence="4">Outer membrane protein beta-barrel domain-containing protein</fullName>
    </recommendedName>
</protein>
<gene>
    <name evidence="2" type="ORF">AXG55_07230</name>
</gene>